<accession>A0A917X5W8</accession>
<dbReference type="Gene3D" id="3.90.180.10">
    <property type="entry name" value="Medium-chain alcohol dehydrogenases, catalytic domain"/>
    <property type="match status" value="1"/>
</dbReference>
<dbReference type="InterPro" id="IPR050700">
    <property type="entry name" value="YIM1/Zinc_Alcohol_DH_Fams"/>
</dbReference>
<dbReference type="InterPro" id="IPR013154">
    <property type="entry name" value="ADH-like_N"/>
</dbReference>
<evidence type="ECO:0000259" key="2">
    <source>
        <dbReference type="SMART" id="SM00829"/>
    </source>
</evidence>
<dbReference type="Proteomes" id="UP000642070">
    <property type="component" value="Unassembled WGS sequence"/>
</dbReference>
<dbReference type="InterPro" id="IPR036291">
    <property type="entry name" value="NAD(P)-bd_dom_sf"/>
</dbReference>
<dbReference type="Pfam" id="PF13602">
    <property type="entry name" value="ADH_zinc_N_2"/>
    <property type="match status" value="1"/>
</dbReference>
<dbReference type="EMBL" id="BMPI01000095">
    <property type="protein sequence ID" value="GGM84075.1"/>
    <property type="molecule type" value="Genomic_DNA"/>
</dbReference>
<protein>
    <submittedName>
        <fullName evidence="3">NADPH:quinone reductase</fullName>
    </submittedName>
</protein>
<dbReference type="AlphaFoldDB" id="A0A917X5W8"/>
<keyword evidence="1" id="KW-0560">Oxidoreductase</keyword>
<dbReference type="Gene3D" id="3.40.50.720">
    <property type="entry name" value="NAD(P)-binding Rossmann-like Domain"/>
    <property type="match status" value="1"/>
</dbReference>
<proteinExistence type="predicted"/>
<reference evidence="3" key="1">
    <citation type="journal article" date="2014" name="Int. J. Syst. Evol. Microbiol.">
        <title>Complete genome sequence of Corynebacterium casei LMG S-19264T (=DSM 44701T), isolated from a smear-ripened cheese.</title>
        <authorList>
            <consortium name="US DOE Joint Genome Institute (JGI-PGF)"/>
            <person name="Walter F."/>
            <person name="Albersmeier A."/>
            <person name="Kalinowski J."/>
            <person name="Ruckert C."/>
        </authorList>
    </citation>
    <scope>NUCLEOTIDE SEQUENCE</scope>
    <source>
        <strain evidence="3">JCM 19831</strain>
    </source>
</reference>
<sequence>MKAFVLRSYGPPDVLELRDVADPVPGPGEVLVRVRATSINPYDWHLMRGEPRVARLMPGGLGLRRPSVDILGCDMAGEVEELGPGVTGLAPGDNVYGLLVGGGFGERVAVPAELLAPLPAGLTHEETAAIPMAGVTAYLGLREAGQLKSGQTVLVNGASGGVGTFAVQLAKAMGAHVVAVCGTHNVDLIRSLGADEVIDYRRDEYPGRVRRFDVVLDNAGARPVSAHLRAMTPGGIFVAVGGPAGRWLSPADRVVKAQLRTRFAAQRAALADAVNCKDKRSVLLALNGYIEAGQLRPVVHRRYTFDDLPAAVAYQEAGHAPSKVVVTIP</sequence>
<dbReference type="InterPro" id="IPR011032">
    <property type="entry name" value="GroES-like_sf"/>
</dbReference>
<dbReference type="PANTHER" id="PTHR11695">
    <property type="entry name" value="ALCOHOL DEHYDROGENASE RELATED"/>
    <property type="match status" value="1"/>
</dbReference>
<dbReference type="GO" id="GO:0016491">
    <property type="term" value="F:oxidoreductase activity"/>
    <property type="evidence" value="ECO:0007669"/>
    <property type="project" value="UniProtKB-KW"/>
</dbReference>
<dbReference type="InterPro" id="IPR002364">
    <property type="entry name" value="Quin_OxRdtase/zeta-crystal_CS"/>
</dbReference>
<comment type="caution">
    <text evidence="3">The sequence shown here is derived from an EMBL/GenBank/DDBJ whole genome shotgun (WGS) entry which is preliminary data.</text>
</comment>
<gene>
    <name evidence="3" type="primary">qor</name>
    <name evidence="3" type="ORF">GCM10007977_101910</name>
</gene>
<keyword evidence="4" id="KW-1185">Reference proteome</keyword>
<dbReference type="Pfam" id="PF08240">
    <property type="entry name" value="ADH_N"/>
    <property type="match status" value="1"/>
</dbReference>
<dbReference type="CDD" id="cd08267">
    <property type="entry name" value="MDR1"/>
    <property type="match status" value="1"/>
</dbReference>
<organism evidence="3 4">
    <name type="scientific">Dactylosporangium sucinum</name>
    <dbReference type="NCBI Taxonomy" id="1424081"/>
    <lineage>
        <taxon>Bacteria</taxon>
        <taxon>Bacillati</taxon>
        <taxon>Actinomycetota</taxon>
        <taxon>Actinomycetes</taxon>
        <taxon>Micromonosporales</taxon>
        <taxon>Micromonosporaceae</taxon>
        <taxon>Dactylosporangium</taxon>
    </lineage>
</organism>
<dbReference type="PANTHER" id="PTHR11695:SF294">
    <property type="entry name" value="RETICULON-4-INTERACTING PROTEIN 1, MITOCHONDRIAL"/>
    <property type="match status" value="1"/>
</dbReference>
<dbReference type="SUPFAM" id="SSF51735">
    <property type="entry name" value="NAD(P)-binding Rossmann-fold domains"/>
    <property type="match status" value="1"/>
</dbReference>
<reference evidence="3" key="2">
    <citation type="submission" date="2020-09" db="EMBL/GenBank/DDBJ databases">
        <authorList>
            <person name="Sun Q."/>
            <person name="Ohkuma M."/>
        </authorList>
    </citation>
    <scope>NUCLEOTIDE SEQUENCE</scope>
    <source>
        <strain evidence="3">JCM 19831</strain>
    </source>
</reference>
<dbReference type="PROSITE" id="PS01162">
    <property type="entry name" value="QOR_ZETA_CRYSTAL"/>
    <property type="match status" value="1"/>
</dbReference>
<dbReference type="RefSeq" id="WP_190257329.1">
    <property type="nucleotide sequence ID" value="NZ_BMPI01000095.1"/>
</dbReference>
<name>A0A917X5W8_9ACTN</name>
<feature type="domain" description="Enoyl reductase (ER)" evidence="2">
    <location>
        <begin position="10"/>
        <end position="326"/>
    </location>
</feature>
<dbReference type="GO" id="GO:0008270">
    <property type="term" value="F:zinc ion binding"/>
    <property type="evidence" value="ECO:0007669"/>
    <property type="project" value="InterPro"/>
</dbReference>
<dbReference type="SMART" id="SM00829">
    <property type="entry name" value="PKS_ER"/>
    <property type="match status" value="1"/>
</dbReference>
<dbReference type="InterPro" id="IPR020843">
    <property type="entry name" value="ER"/>
</dbReference>
<dbReference type="SUPFAM" id="SSF50129">
    <property type="entry name" value="GroES-like"/>
    <property type="match status" value="1"/>
</dbReference>
<evidence type="ECO:0000256" key="1">
    <source>
        <dbReference type="ARBA" id="ARBA00023002"/>
    </source>
</evidence>
<evidence type="ECO:0000313" key="3">
    <source>
        <dbReference type="EMBL" id="GGM84075.1"/>
    </source>
</evidence>
<evidence type="ECO:0000313" key="4">
    <source>
        <dbReference type="Proteomes" id="UP000642070"/>
    </source>
</evidence>